<sequence>MPEMQAHPVLPKMTDEGITICFSKPPDSALYPTRDWVVVEKLSEVSRPITQRDFANGMGPAFTAGKYLCRLAGAGNENKLAFMRIYKQIPLLDTELENSSVRQTQASKPRRHVELDALSHLTKNKCTTTPHLLGYDIRKQDVNDLVPGGYIMYLVWEKAPGDPLDINEFWSFPFSRRQIIRDKFKKAYMEVLRFGYTPTLSSPSKIILDKTTGDIKISGFSWAAPIQPDIEWNDYNFVKFSLVLISPKQDKDFPTMANDLKDVQNNGWRW</sequence>
<dbReference type="EMBL" id="JAPQKQ010000001">
    <property type="protein sequence ID" value="KAJ5213052.1"/>
    <property type="molecule type" value="Genomic_DNA"/>
</dbReference>
<organism evidence="1 2">
    <name type="scientific">Penicillium cf. viridicatum</name>
    <dbReference type="NCBI Taxonomy" id="2972119"/>
    <lineage>
        <taxon>Eukaryota</taxon>
        <taxon>Fungi</taxon>
        <taxon>Dikarya</taxon>
        <taxon>Ascomycota</taxon>
        <taxon>Pezizomycotina</taxon>
        <taxon>Eurotiomycetes</taxon>
        <taxon>Eurotiomycetidae</taxon>
        <taxon>Eurotiales</taxon>
        <taxon>Aspergillaceae</taxon>
        <taxon>Penicillium</taxon>
    </lineage>
</organism>
<reference evidence="1" key="1">
    <citation type="submission" date="2022-11" db="EMBL/GenBank/DDBJ databases">
        <authorList>
            <person name="Petersen C."/>
        </authorList>
    </citation>
    <scope>NUCLEOTIDE SEQUENCE</scope>
    <source>
        <strain evidence="1">IBT 20477</strain>
    </source>
</reference>
<dbReference type="AlphaFoldDB" id="A0A9W9N4K4"/>
<dbReference type="Proteomes" id="UP001150942">
    <property type="component" value="Unassembled WGS sequence"/>
</dbReference>
<reference evidence="1" key="2">
    <citation type="journal article" date="2023" name="IMA Fungus">
        <title>Comparative genomic study of the Penicillium genus elucidates a diverse pangenome and 15 lateral gene transfer events.</title>
        <authorList>
            <person name="Petersen C."/>
            <person name="Sorensen T."/>
            <person name="Nielsen M.R."/>
            <person name="Sondergaard T.E."/>
            <person name="Sorensen J.L."/>
            <person name="Fitzpatrick D.A."/>
            <person name="Frisvad J.C."/>
            <person name="Nielsen K.L."/>
        </authorList>
    </citation>
    <scope>NUCLEOTIDE SEQUENCE</scope>
    <source>
        <strain evidence="1">IBT 20477</strain>
    </source>
</reference>
<keyword evidence="2" id="KW-1185">Reference proteome</keyword>
<dbReference type="OrthoDB" id="5401170at2759"/>
<proteinExistence type="predicted"/>
<evidence type="ECO:0000313" key="1">
    <source>
        <dbReference type="EMBL" id="KAJ5213052.1"/>
    </source>
</evidence>
<evidence type="ECO:0000313" key="2">
    <source>
        <dbReference type="Proteomes" id="UP001150942"/>
    </source>
</evidence>
<gene>
    <name evidence="1" type="ORF">N7449_000221</name>
</gene>
<accession>A0A9W9N4K4</accession>
<comment type="caution">
    <text evidence="1">The sequence shown here is derived from an EMBL/GenBank/DDBJ whole genome shotgun (WGS) entry which is preliminary data.</text>
</comment>
<protein>
    <submittedName>
        <fullName evidence="1">Uncharacterized protein</fullName>
    </submittedName>
</protein>
<name>A0A9W9N4K4_9EURO</name>